<comment type="caution">
    <text evidence="2">The sequence shown here is derived from an EMBL/GenBank/DDBJ whole genome shotgun (WGS) entry which is preliminary data.</text>
</comment>
<keyword evidence="1" id="KW-0732">Signal</keyword>
<dbReference type="Proteomes" id="UP000808349">
    <property type="component" value="Unassembled WGS sequence"/>
</dbReference>
<reference evidence="2 3" key="1">
    <citation type="submission" date="2020-10" db="EMBL/GenBank/DDBJ databases">
        <title>Connecting structure to function with the recovery of over 1000 high-quality activated sludge metagenome-assembled genomes encoding full-length rRNA genes using long-read sequencing.</title>
        <authorList>
            <person name="Singleton C.M."/>
            <person name="Petriglieri F."/>
            <person name="Kristensen J.M."/>
            <person name="Kirkegaard R.H."/>
            <person name="Michaelsen T.Y."/>
            <person name="Andersen M.H."/>
            <person name="Karst S.M."/>
            <person name="Dueholm M.S."/>
            <person name="Nielsen P.H."/>
            <person name="Albertsen M."/>
        </authorList>
    </citation>
    <scope>NUCLEOTIDE SEQUENCE [LARGE SCALE GENOMIC DNA]</scope>
    <source>
        <strain evidence="2">Ribe_18-Q3-R11-54_BAT3C.373</strain>
    </source>
</reference>
<evidence type="ECO:0000256" key="1">
    <source>
        <dbReference type="SAM" id="SignalP"/>
    </source>
</evidence>
<organism evidence="2 3">
    <name type="scientific">Candidatus Defluviibacterium haderslevense</name>
    <dbReference type="NCBI Taxonomy" id="2981993"/>
    <lineage>
        <taxon>Bacteria</taxon>
        <taxon>Pseudomonadati</taxon>
        <taxon>Bacteroidota</taxon>
        <taxon>Saprospiria</taxon>
        <taxon>Saprospirales</taxon>
        <taxon>Saprospiraceae</taxon>
        <taxon>Candidatus Defluviibacterium</taxon>
    </lineage>
</organism>
<name>A0A9D7XEV8_9BACT</name>
<accession>A0A9D7XEV8</accession>
<sequence>MKKLISLLLLILSFHIGFSNQNPPKKYLVTGQLKFHYPSSHDKHFGSHEGFTLTLRGVSGYFDIDNFKDIDIKLWLIKTGIKPDDVLFTKAYGSSTNNAIEMFYSVLMENPVDNKDIYLNNGGLVGDYEKKSCIKLTNMVYIIGDDVRNHIKYLCSNYDINNYFVRSINIPECPLLVLSRGVRDGYLMDMRYIAKSYRLVDYFKELNYNVIWYNDVNGLPVGLTRPKTGWVIN</sequence>
<evidence type="ECO:0000313" key="2">
    <source>
        <dbReference type="EMBL" id="MBK9718195.1"/>
    </source>
</evidence>
<gene>
    <name evidence="2" type="ORF">IPO85_11915</name>
</gene>
<feature type="signal peptide" evidence="1">
    <location>
        <begin position="1"/>
        <end position="21"/>
    </location>
</feature>
<proteinExistence type="predicted"/>
<feature type="chain" id="PRO_5038527618" evidence="1">
    <location>
        <begin position="22"/>
        <end position="233"/>
    </location>
</feature>
<dbReference type="EMBL" id="JADKFW010000008">
    <property type="protein sequence ID" value="MBK9718195.1"/>
    <property type="molecule type" value="Genomic_DNA"/>
</dbReference>
<evidence type="ECO:0000313" key="3">
    <source>
        <dbReference type="Proteomes" id="UP000808349"/>
    </source>
</evidence>
<dbReference type="AlphaFoldDB" id="A0A9D7XEV8"/>
<protein>
    <submittedName>
        <fullName evidence="2">Uncharacterized protein</fullName>
    </submittedName>
</protein>